<proteinExistence type="predicted"/>
<dbReference type="EMBL" id="MT142855">
    <property type="protein sequence ID" value="QJA89578.1"/>
    <property type="molecule type" value="Genomic_DNA"/>
</dbReference>
<dbReference type="AlphaFoldDB" id="A0A6M3L8Y8"/>
<evidence type="ECO:0000313" key="2">
    <source>
        <dbReference type="EMBL" id="QJA73938.1"/>
    </source>
</evidence>
<protein>
    <submittedName>
        <fullName evidence="3">Uncharacterized protein</fullName>
    </submittedName>
</protein>
<dbReference type="EMBL" id="MT142062">
    <property type="protein sequence ID" value="QJA73938.1"/>
    <property type="molecule type" value="Genomic_DNA"/>
</dbReference>
<gene>
    <name evidence="2" type="ORF">MM415A02158_0021</name>
    <name evidence="1" type="ORF">MM415A06738_0003</name>
    <name evidence="3" type="ORF">MM415B02527_0002</name>
</gene>
<sequence length="71" mass="8644">MRYCTYCDTPIVNQKVDDIPCVYCKQCSRIEWGYGDNEKELVGELREYLGKQRYYQIADLLIIFKKYFERK</sequence>
<evidence type="ECO:0000313" key="3">
    <source>
        <dbReference type="EMBL" id="QJA89578.1"/>
    </source>
</evidence>
<evidence type="ECO:0000313" key="1">
    <source>
        <dbReference type="EMBL" id="QJA68435.1"/>
    </source>
</evidence>
<reference evidence="3" key="1">
    <citation type="submission" date="2020-03" db="EMBL/GenBank/DDBJ databases">
        <title>The deep terrestrial virosphere.</title>
        <authorList>
            <person name="Holmfeldt K."/>
            <person name="Nilsson E."/>
            <person name="Simone D."/>
            <person name="Lopez-Fernandez M."/>
            <person name="Wu X."/>
            <person name="de Brujin I."/>
            <person name="Lundin D."/>
            <person name="Andersson A."/>
            <person name="Bertilsson S."/>
            <person name="Dopson M."/>
        </authorList>
    </citation>
    <scope>NUCLEOTIDE SEQUENCE</scope>
    <source>
        <strain evidence="2">MM415A02158</strain>
        <strain evidence="1">MM415A06738</strain>
        <strain evidence="3">MM415B02527</strain>
    </source>
</reference>
<organism evidence="3">
    <name type="scientific">viral metagenome</name>
    <dbReference type="NCBI Taxonomy" id="1070528"/>
    <lineage>
        <taxon>unclassified sequences</taxon>
        <taxon>metagenomes</taxon>
        <taxon>organismal metagenomes</taxon>
    </lineage>
</organism>
<name>A0A6M3L8Y8_9ZZZZ</name>
<accession>A0A6M3L8Y8</accession>
<dbReference type="EMBL" id="MT141617">
    <property type="protein sequence ID" value="QJA68435.1"/>
    <property type="molecule type" value="Genomic_DNA"/>
</dbReference>